<keyword evidence="1" id="KW-1133">Transmembrane helix</keyword>
<comment type="caution">
    <text evidence="2">The sequence shown here is derived from an EMBL/GenBank/DDBJ whole genome shotgun (WGS) entry which is preliminary data.</text>
</comment>
<accession>A0A939PK83</accession>
<feature type="transmembrane region" description="Helical" evidence="1">
    <location>
        <begin position="46"/>
        <end position="68"/>
    </location>
</feature>
<keyword evidence="1" id="KW-0472">Membrane</keyword>
<reference evidence="2" key="1">
    <citation type="submission" date="2021-03" db="EMBL/GenBank/DDBJ databases">
        <authorList>
            <person name="Kanchanasin P."/>
            <person name="Saeng-In P."/>
            <person name="Phongsopitanun W."/>
            <person name="Yuki M."/>
            <person name="Kudo T."/>
            <person name="Ohkuma M."/>
            <person name="Tanasupawat S."/>
        </authorList>
    </citation>
    <scope>NUCLEOTIDE SEQUENCE</scope>
    <source>
        <strain evidence="2">GKU 128</strain>
    </source>
</reference>
<sequence>MPEGTVIKPPVSPKLAIVFIGAALCLLPWTYYLMRSLPDETTAAHWRWAWVGFDLLLAWTAVGTAIRILMRSPKLIIVSTVTGTLLIVDAWFDVMTAASGTERIVAICLAAFAEIPAALFCLRIAFLVEGIFEQARPHLLGQGFKIEGKRLIPPDLDRQAPEA</sequence>
<feature type="transmembrane region" description="Helical" evidence="1">
    <location>
        <begin position="75"/>
        <end position="92"/>
    </location>
</feature>
<dbReference type="EMBL" id="JAGEOJ010000013">
    <property type="protein sequence ID" value="MBO2451379.1"/>
    <property type="molecule type" value="Genomic_DNA"/>
</dbReference>
<keyword evidence="1" id="KW-0812">Transmembrane</keyword>
<feature type="transmembrane region" description="Helical" evidence="1">
    <location>
        <begin position="104"/>
        <end position="126"/>
    </location>
</feature>
<evidence type="ECO:0000256" key="1">
    <source>
        <dbReference type="SAM" id="Phobius"/>
    </source>
</evidence>
<keyword evidence="3" id="KW-1185">Reference proteome</keyword>
<evidence type="ECO:0000313" key="2">
    <source>
        <dbReference type="EMBL" id="MBO2451379.1"/>
    </source>
</evidence>
<feature type="transmembrane region" description="Helical" evidence="1">
    <location>
        <begin position="15"/>
        <end position="34"/>
    </location>
</feature>
<gene>
    <name evidence="2" type="ORF">J4573_30115</name>
</gene>
<dbReference type="Proteomes" id="UP000669179">
    <property type="component" value="Unassembled WGS sequence"/>
</dbReference>
<protein>
    <submittedName>
        <fullName evidence="2">Uncharacterized protein</fullName>
    </submittedName>
</protein>
<organism evidence="2 3">
    <name type="scientific">Actinomadura barringtoniae</name>
    <dbReference type="NCBI Taxonomy" id="1427535"/>
    <lineage>
        <taxon>Bacteria</taxon>
        <taxon>Bacillati</taxon>
        <taxon>Actinomycetota</taxon>
        <taxon>Actinomycetes</taxon>
        <taxon>Streptosporangiales</taxon>
        <taxon>Thermomonosporaceae</taxon>
        <taxon>Actinomadura</taxon>
    </lineage>
</organism>
<name>A0A939PK83_9ACTN</name>
<dbReference type="AlphaFoldDB" id="A0A939PK83"/>
<evidence type="ECO:0000313" key="3">
    <source>
        <dbReference type="Proteomes" id="UP000669179"/>
    </source>
</evidence>
<dbReference type="RefSeq" id="WP_208259284.1">
    <property type="nucleotide sequence ID" value="NZ_JAGEOJ010000013.1"/>
</dbReference>
<proteinExistence type="predicted"/>